<dbReference type="Pfam" id="PF19781">
    <property type="entry name" value="DUF6266"/>
    <property type="match status" value="1"/>
</dbReference>
<accession>A0A521AYL4</accession>
<dbReference type="OrthoDB" id="648163at2"/>
<protein>
    <submittedName>
        <fullName evidence="2">Uncharacterized protein</fullName>
    </submittedName>
</protein>
<dbReference type="EMBL" id="FXTN01000001">
    <property type="protein sequence ID" value="SMO39942.1"/>
    <property type="molecule type" value="Genomic_DNA"/>
</dbReference>
<evidence type="ECO:0000256" key="1">
    <source>
        <dbReference type="SAM" id="MobiDB-lite"/>
    </source>
</evidence>
<reference evidence="2 3" key="1">
    <citation type="submission" date="2017-05" db="EMBL/GenBank/DDBJ databases">
        <authorList>
            <person name="Varghese N."/>
            <person name="Submissions S."/>
        </authorList>
    </citation>
    <scope>NUCLEOTIDE SEQUENCE [LARGE SCALE GENOMIC DNA]</scope>
    <source>
        <strain evidence="2 3">DSM 19036</strain>
    </source>
</reference>
<evidence type="ECO:0000313" key="2">
    <source>
        <dbReference type="EMBL" id="SMO39942.1"/>
    </source>
</evidence>
<name>A0A521AYL4_9SPHI</name>
<evidence type="ECO:0000313" key="3">
    <source>
        <dbReference type="Proteomes" id="UP000320300"/>
    </source>
</evidence>
<dbReference type="AlphaFoldDB" id="A0A521AYL4"/>
<gene>
    <name evidence="2" type="ORF">SAMN06265348_101549</name>
</gene>
<keyword evidence="3" id="KW-1185">Reference proteome</keyword>
<dbReference type="InterPro" id="IPR046233">
    <property type="entry name" value="DUF6266"/>
</dbReference>
<organism evidence="2 3">
    <name type="scientific">Pedobacter westerhofensis</name>
    <dbReference type="NCBI Taxonomy" id="425512"/>
    <lineage>
        <taxon>Bacteria</taxon>
        <taxon>Pseudomonadati</taxon>
        <taxon>Bacteroidota</taxon>
        <taxon>Sphingobacteriia</taxon>
        <taxon>Sphingobacteriales</taxon>
        <taxon>Sphingobacteriaceae</taxon>
        <taxon>Pedobacter</taxon>
    </lineage>
</organism>
<dbReference type="Proteomes" id="UP000320300">
    <property type="component" value="Unassembled WGS sequence"/>
</dbReference>
<proteinExistence type="predicted"/>
<sequence>MGIVKKGPATGWSGKVGNQVYSQHPDRETTVTEPPTPTDLPPTVDQLRVRQVTTICGKYLSPLKDFVKVGAHAKGKPKGQTPYNVMLSGVRANAIKGEYPNQYLDYSKLRITQGTMSPPTLAIARLTDQGFAFEWNPDNVTDDDHYTDQVMVMAYFPELRIARYKTCCAERHKGEYLLLLAGIKKGYTAEIYIGFITDERDRISDSVYLGQLIW</sequence>
<feature type="region of interest" description="Disordered" evidence="1">
    <location>
        <begin position="1"/>
        <end position="43"/>
    </location>
</feature>